<dbReference type="InterPro" id="IPR015422">
    <property type="entry name" value="PyrdxlP-dep_Trfase_small"/>
</dbReference>
<dbReference type="PANTHER" id="PTHR13693">
    <property type="entry name" value="CLASS II AMINOTRANSFERASE/8-AMINO-7-OXONONANOATE SYNTHASE"/>
    <property type="match status" value="1"/>
</dbReference>
<dbReference type="GO" id="GO:0008483">
    <property type="term" value="F:transaminase activity"/>
    <property type="evidence" value="ECO:0007669"/>
    <property type="project" value="UniProtKB-KW"/>
</dbReference>
<evidence type="ECO:0000256" key="2">
    <source>
        <dbReference type="ARBA" id="ARBA00022679"/>
    </source>
</evidence>
<reference evidence="5 6" key="1">
    <citation type="submission" date="2024-04" db="EMBL/GenBank/DDBJ databases">
        <title>Flavobacterium sp. DGU99 16S ribosomal RNA gene Genome sequencing and assembly.</title>
        <authorList>
            <person name="Park S."/>
        </authorList>
    </citation>
    <scope>NUCLEOTIDE SEQUENCE [LARGE SCALE GENOMIC DNA]</scope>
    <source>
        <strain evidence="5 6">DGU99</strain>
    </source>
</reference>
<dbReference type="EMBL" id="JBBYHU010000031">
    <property type="protein sequence ID" value="MEL1242051.1"/>
    <property type="molecule type" value="Genomic_DNA"/>
</dbReference>
<dbReference type="Gene3D" id="3.90.1150.10">
    <property type="entry name" value="Aspartate Aminotransferase, domain 1"/>
    <property type="match status" value="1"/>
</dbReference>
<organism evidence="5 6">
    <name type="scientific">Flavobacterium flavipallidum</name>
    <dbReference type="NCBI Taxonomy" id="3139140"/>
    <lineage>
        <taxon>Bacteria</taxon>
        <taxon>Pseudomonadati</taxon>
        <taxon>Bacteroidota</taxon>
        <taxon>Flavobacteriia</taxon>
        <taxon>Flavobacteriales</taxon>
        <taxon>Flavobacteriaceae</taxon>
        <taxon>Flavobacterium</taxon>
    </lineage>
</organism>
<gene>
    <name evidence="5" type="ORF">AAEO59_13400</name>
</gene>
<dbReference type="Proteomes" id="UP001398556">
    <property type="component" value="Unassembled WGS sequence"/>
</dbReference>
<evidence type="ECO:0000313" key="6">
    <source>
        <dbReference type="Proteomes" id="UP001398556"/>
    </source>
</evidence>
<sequence length="350" mass="38997">MKVTQFPDRILKIDGEKYLYFGGTAYLGLPPNKKFQKILLKNIQRWGTAYGSSRNANIQLTAYDKGEHFLAQLIQAEAAVTVSSGMLAGQLVIDSLKKEKNVFYHFPETHTAIKYADSNPFYINDCINPQLLNEKTEKICILTDAVPSNTVQAIDLSVVAQIPKQKEITLVIDESHSLGILGDNGGGVFSKIDHPNIKQKIMVSSLGKAMGLSGGVIAGNKDFVENIKKNDIFVSSAGMNPAFVSTLADAEKLYTKQQKKLKKNLVYLSSKLLPNNNILFKENYPVIYPQIESINAVFTSNKIIITNFKYASGTKNLNRIIITANHKKKDLDKIIQILNQYQHKDELTTL</sequence>
<protein>
    <submittedName>
        <fullName evidence="5">Aminotransferase class I/II-fold pyridoxal phosphate-dependent enzyme</fullName>
    </submittedName>
</protein>
<keyword evidence="5" id="KW-0032">Aminotransferase</keyword>
<keyword evidence="6" id="KW-1185">Reference proteome</keyword>
<keyword evidence="2" id="KW-0808">Transferase</keyword>
<dbReference type="RefSeq" id="WP_341701258.1">
    <property type="nucleotide sequence ID" value="NZ_JBBYHU010000031.1"/>
</dbReference>
<dbReference type="Pfam" id="PF00155">
    <property type="entry name" value="Aminotran_1_2"/>
    <property type="match status" value="1"/>
</dbReference>
<evidence type="ECO:0000256" key="1">
    <source>
        <dbReference type="ARBA" id="ARBA00001933"/>
    </source>
</evidence>
<comment type="cofactor">
    <cofactor evidence="1">
        <name>pyridoxal 5'-phosphate</name>
        <dbReference type="ChEBI" id="CHEBI:597326"/>
    </cofactor>
</comment>
<dbReference type="Gene3D" id="3.40.640.10">
    <property type="entry name" value="Type I PLP-dependent aspartate aminotransferase-like (Major domain)"/>
    <property type="match status" value="1"/>
</dbReference>
<dbReference type="SUPFAM" id="SSF53383">
    <property type="entry name" value="PLP-dependent transferases"/>
    <property type="match status" value="1"/>
</dbReference>
<feature type="domain" description="Aminotransferase class I/classII large" evidence="4">
    <location>
        <begin position="34"/>
        <end position="336"/>
    </location>
</feature>
<dbReference type="InterPro" id="IPR004839">
    <property type="entry name" value="Aminotransferase_I/II_large"/>
</dbReference>
<dbReference type="InterPro" id="IPR015424">
    <property type="entry name" value="PyrdxlP-dep_Trfase"/>
</dbReference>
<name>A0ABU9HQ04_9FLAO</name>
<proteinExistence type="predicted"/>
<keyword evidence="3" id="KW-0663">Pyridoxal phosphate</keyword>
<evidence type="ECO:0000259" key="4">
    <source>
        <dbReference type="Pfam" id="PF00155"/>
    </source>
</evidence>
<evidence type="ECO:0000256" key="3">
    <source>
        <dbReference type="ARBA" id="ARBA00022898"/>
    </source>
</evidence>
<dbReference type="InterPro" id="IPR015421">
    <property type="entry name" value="PyrdxlP-dep_Trfase_major"/>
</dbReference>
<dbReference type="InterPro" id="IPR050087">
    <property type="entry name" value="AON_synthase_class-II"/>
</dbReference>
<comment type="caution">
    <text evidence="5">The sequence shown here is derived from an EMBL/GenBank/DDBJ whole genome shotgun (WGS) entry which is preliminary data.</text>
</comment>
<accession>A0ABU9HQ04</accession>
<dbReference type="PANTHER" id="PTHR13693:SF100">
    <property type="entry name" value="8-AMINO-7-OXONONANOATE SYNTHASE"/>
    <property type="match status" value="1"/>
</dbReference>
<evidence type="ECO:0000313" key="5">
    <source>
        <dbReference type="EMBL" id="MEL1242051.1"/>
    </source>
</evidence>